<organism evidence="2 3">
    <name type="scientific">Parerythrobacter lacustris</name>
    <dbReference type="NCBI Taxonomy" id="2969984"/>
    <lineage>
        <taxon>Bacteria</taxon>
        <taxon>Pseudomonadati</taxon>
        <taxon>Pseudomonadota</taxon>
        <taxon>Alphaproteobacteria</taxon>
        <taxon>Sphingomonadales</taxon>
        <taxon>Erythrobacteraceae</taxon>
        <taxon>Parerythrobacter</taxon>
    </lineage>
</organism>
<keyword evidence="3" id="KW-1185">Reference proteome</keyword>
<dbReference type="EMBL" id="JANKHH010000006">
    <property type="protein sequence ID" value="MCR2834607.1"/>
    <property type="molecule type" value="Genomic_DNA"/>
</dbReference>
<evidence type="ECO:0000313" key="3">
    <source>
        <dbReference type="Proteomes" id="UP001206067"/>
    </source>
</evidence>
<evidence type="ECO:0000313" key="2">
    <source>
        <dbReference type="EMBL" id="MCR2834607.1"/>
    </source>
</evidence>
<dbReference type="RefSeq" id="WP_257596443.1">
    <property type="nucleotide sequence ID" value="NZ_JANKHH010000006.1"/>
</dbReference>
<feature type="transmembrane region" description="Helical" evidence="1">
    <location>
        <begin position="71"/>
        <end position="89"/>
    </location>
</feature>
<protein>
    <submittedName>
        <fullName evidence="2">Uncharacterized protein</fullName>
    </submittedName>
</protein>
<feature type="transmembrane region" description="Helical" evidence="1">
    <location>
        <begin position="101"/>
        <end position="119"/>
    </location>
</feature>
<keyword evidence="1" id="KW-1133">Transmembrane helix</keyword>
<reference evidence="2 3" key="1">
    <citation type="submission" date="2022-08" db="EMBL/GenBank/DDBJ databases">
        <title>Polyphasic taxonomy analysis of Qipengyuania sp.RS5-5.</title>
        <authorList>
            <person name="Xamxidin M."/>
            <person name="Wu M."/>
        </authorList>
    </citation>
    <scope>NUCLEOTIDE SEQUENCE [LARGE SCALE GENOMIC DNA]</scope>
    <source>
        <strain evidence="2 3">RS5-5</strain>
    </source>
</reference>
<accession>A0ABT1XTS2</accession>
<feature type="transmembrane region" description="Helical" evidence="1">
    <location>
        <begin position="12"/>
        <end position="30"/>
    </location>
</feature>
<name>A0ABT1XTS2_9SPHN</name>
<proteinExistence type="predicted"/>
<keyword evidence="1" id="KW-0472">Membrane</keyword>
<dbReference type="Proteomes" id="UP001206067">
    <property type="component" value="Unassembled WGS sequence"/>
</dbReference>
<feature type="transmembrane region" description="Helical" evidence="1">
    <location>
        <begin position="42"/>
        <end position="59"/>
    </location>
</feature>
<gene>
    <name evidence="2" type="ORF">NSO95_11675</name>
</gene>
<sequence>MELRLSKPREKWFFVIVLPIAIAIEWAFAQTLDWTAYPRSEWVALVDLCIFMPVLYLTLFSSELTPLARFLRSLGIAGIGLIVSGLIIPEANQFLVAELSSIRNLALIGILMFEGWILAKVISAVYRKNANAEALEREFAIPGWIARLMVLEARFWKAVWNLLRRK</sequence>
<keyword evidence="1" id="KW-0812">Transmembrane</keyword>
<evidence type="ECO:0000256" key="1">
    <source>
        <dbReference type="SAM" id="Phobius"/>
    </source>
</evidence>
<comment type="caution">
    <text evidence="2">The sequence shown here is derived from an EMBL/GenBank/DDBJ whole genome shotgun (WGS) entry which is preliminary data.</text>
</comment>